<evidence type="ECO:0000256" key="6">
    <source>
        <dbReference type="ARBA" id="ARBA00022679"/>
    </source>
</evidence>
<dbReference type="GO" id="GO:0006749">
    <property type="term" value="P:glutathione metabolic process"/>
    <property type="evidence" value="ECO:0007669"/>
    <property type="project" value="TreeGrafter"/>
</dbReference>
<comment type="cofactor">
    <cofactor evidence="2">
        <name>glutathione</name>
        <dbReference type="ChEBI" id="CHEBI:57925"/>
    </cofactor>
</comment>
<evidence type="ECO:0000256" key="8">
    <source>
        <dbReference type="ARBA" id="ARBA00023232"/>
    </source>
</evidence>
<comment type="catalytic activity">
    <reaction evidence="1">
        <text>4-maleylacetoacetate = 4-fumarylacetoacetate</text>
        <dbReference type="Rhea" id="RHEA:14817"/>
        <dbReference type="ChEBI" id="CHEBI:17105"/>
        <dbReference type="ChEBI" id="CHEBI:18034"/>
        <dbReference type="EC" id="5.2.1.2"/>
    </reaction>
</comment>
<sequence>MSASTVQSAIKPILYSYFRSSCSWRVRIALALKGIEYEYNPVHLLKDGGEQYSQEYTKVNQMQEVPTLIIDGHTLTQSLSIIAYLEETRPGYMLLPKEPLVRAKVREISYIISSSIQPIQAQIGLQLIIM</sequence>
<dbReference type="InterPro" id="IPR004045">
    <property type="entry name" value="Glutathione_S-Trfase_N"/>
</dbReference>
<dbReference type="PROSITE" id="PS50404">
    <property type="entry name" value="GST_NTER"/>
    <property type="match status" value="1"/>
</dbReference>
<keyword evidence="6" id="KW-0808">Transferase</keyword>
<evidence type="ECO:0000256" key="5">
    <source>
        <dbReference type="ARBA" id="ARBA00013199"/>
    </source>
</evidence>
<dbReference type="GO" id="GO:0006559">
    <property type="term" value="P:L-phenylalanine catabolic process"/>
    <property type="evidence" value="ECO:0007669"/>
    <property type="project" value="UniProtKB-KW"/>
</dbReference>
<keyword evidence="8" id="KW-0585">Phenylalanine catabolism</keyword>
<evidence type="ECO:0000256" key="7">
    <source>
        <dbReference type="ARBA" id="ARBA00022878"/>
    </source>
</evidence>
<dbReference type="GO" id="GO:0005739">
    <property type="term" value="C:mitochondrion"/>
    <property type="evidence" value="ECO:0007669"/>
    <property type="project" value="TreeGrafter"/>
</dbReference>
<evidence type="ECO:0000256" key="4">
    <source>
        <dbReference type="ARBA" id="ARBA00010007"/>
    </source>
</evidence>
<comment type="caution">
    <text evidence="11">The sequence shown here is derived from an EMBL/GenBank/DDBJ whole genome shotgun (WGS) entry which is preliminary data.</text>
</comment>
<organism evidence="11 12">
    <name type="scientific">Oopsacas minuta</name>
    <dbReference type="NCBI Taxonomy" id="111878"/>
    <lineage>
        <taxon>Eukaryota</taxon>
        <taxon>Metazoa</taxon>
        <taxon>Porifera</taxon>
        <taxon>Hexactinellida</taxon>
        <taxon>Hexasterophora</taxon>
        <taxon>Lyssacinosida</taxon>
        <taxon>Leucopsacidae</taxon>
        <taxon>Oopsacas</taxon>
    </lineage>
</organism>
<evidence type="ECO:0000259" key="10">
    <source>
        <dbReference type="PROSITE" id="PS50404"/>
    </source>
</evidence>
<dbReference type="InterPro" id="IPR040079">
    <property type="entry name" value="Glutathione_S-Trfase"/>
</dbReference>
<reference evidence="11 12" key="1">
    <citation type="journal article" date="2023" name="BMC Biol.">
        <title>The compact genome of the sponge Oopsacas minuta (Hexactinellida) is lacking key metazoan core genes.</title>
        <authorList>
            <person name="Santini S."/>
            <person name="Schenkelaars Q."/>
            <person name="Jourda C."/>
            <person name="Duchesne M."/>
            <person name="Belahbib H."/>
            <person name="Rocher C."/>
            <person name="Selva M."/>
            <person name="Riesgo A."/>
            <person name="Vervoort M."/>
            <person name="Leys S.P."/>
            <person name="Kodjabachian L."/>
            <person name="Le Bivic A."/>
            <person name="Borchiellini C."/>
            <person name="Claverie J.M."/>
            <person name="Renard E."/>
        </authorList>
    </citation>
    <scope>NUCLEOTIDE SEQUENCE [LARGE SCALE GENOMIC DNA]</scope>
    <source>
        <strain evidence="11">SPO-2</strain>
    </source>
</reference>
<keyword evidence="7" id="KW-0828">Tyrosine catabolism</keyword>
<dbReference type="AlphaFoldDB" id="A0AAV7KA63"/>
<evidence type="ECO:0000256" key="9">
    <source>
        <dbReference type="ARBA" id="ARBA00023235"/>
    </source>
</evidence>
<dbReference type="Proteomes" id="UP001165289">
    <property type="component" value="Unassembled WGS sequence"/>
</dbReference>
<gene>
    <name evidence="11" type="ORF">LOD99_442</name>
</gene>
<evidence type="ECO:0000313" key="12">
    <source>
        <dbReference type="Proteomes" id="UP001165289"/>
    </source>
</evidence>
<keyword evidence="9" id="KW-0413">Isomerase</keyword>
<dbReference type="PANTHER" id="PTHR42673">
    <property type="entry name" value="MALEYLACETOACETATE ISOMERASE"/>
    <property type="match status" value="1"/>
</dbReference>
<proteinExistence type="inferred from homology"/>
<dbReference type="Gene3D" id="1.20.1050.10">
    <property type="match status" value="1"/>
</dbReference>
<dbReference type="EC" id="5.2.1.2" evidence="5"/>
<feature type="domain" description="GST N-terminal" evidence="10">
    <location>
        <begin position="10"/>
        <end position="93"/>
    </location>
</feature>
<dbReference type="InterPro" id="IPR034333">
    <property type="entry name" value="GST_Zeta_N"/>
</dbReference>
<dbReference type="GO" id="GO:0006572">
    <property type="term" value="P:L-tyrosine catabolic process"/>
    <property type="evidence" value="ECO:0007669"/>
    <property type="project" value="UniProtKB-KW"/>
</dbReference>
<dbReference type="GO" id="GO:0004364">
    <property type="term" value="F:glutathione transferase activity"/>
    <property type="evidence" value="ECO:0007669"/>
    <property type="project" value="TreeGrafter"/>
</dbReference>
<dbReference type="SFLD" id="SFLDG00358">
    <property type="entry name" value="Main_(cytGST)"/>
    <property type="match status" value="1"/>
</dbReference>
<comment type="similarity">
    <text evidence="4">Belongs to the GST superfamily. Zeta family.</text>
</comment>
<dbReference type="SFLD" id="SFLDS00019">
    <property type="entry name" value="Glutathione_Transferase_(cytos"/>
    <property type="match status" value="1"/>
</dbReference>
<dbReference type="InterPro" id="IPR036249">
    <property type="entry name" value="Thioredoxin-like_sf"/>
</dbReference>
<dbReference type="CDD" id="cd03042">
    <property type="entry name" value="GST_N_Zeta"/>
    <property type="match status" value="1"/>
</dbReference>
<evidence type="ECO:0000256" key="2">
    <source>
        <dbReference type="ARBA" id="ARBA00001955"/>
    </source>
</evidence>
<dbReference type="Pfam" id="PF13417">
    <property type="entry name" value="GST_N_3"/>
    <property type="match status" value="1"/>
</dbReference>
<keyword evidence="12" id="KW-1185">Reference proteome</keyword>
<dbReference type="FunFam" id="3.40.30.10:FF:000041">
    <property type="entry name" value="Maleylacetoacetate isomerase isoform 1"/>
    <property type="match status" value="1"/>
</dbReference>
<evidence type="ECO:0000313" key="11">
    <source>
        <dbReference type="EMBL" id="KAI6657698.1"/>
    </source>
</evidence>
<evidence type="ECO:0000256" key="3">
    <source>
        <dbReference type="ARBA" id="ARBA00004671"/>
    </source>
</evidence>
<accession>A0AAV7KA63</accession>
<evidence type="ECO:0000256" key="1">
    <source>
        <dbReference type="ARBA" id="ARBA00001622"/>
    </source>
</evidence>
<dbReference type="PANTHER" id="PTHR42673:SF4">
    <property type="entry name" value="MALEYLACETOACETATE ISOMERASE"/>
    <property type="match status" value="1"/>
</dbReference>
<name>A0AAV7KA63_9METZ</name>
<dbReference type="GO" id="GO:0016034">
    <property type="term" value="F:maleylacetoacetate isomerase activity"/>
    <property type="evidence" value="ECO:0007669"/>
    <property type="project" value="UniProtKB-EC"/>
</dbReference>
<protein>
    <recommendedName>
        <fullName evidence="5">maleylacetoacetate isomerase</fullName>
        <ecNumber evidence="5">5.2.1.2</ecNumber>
    </recommendedName>
</protein>
<comment type="pathway">
    <text evidence="3">Amino-acid degradation; L-phenylalanine degradation; acetoacetate and fumarate from L-phenylalanine: step 5/6.</text>
</comment>
<dbReference type="SUPFAM" id="SSF52833">
    <property type="entry name" value="Thioredoxin-like"/>
    <property type="match status" value="1"/>
</dbReference>
<dbReference type="EMBL" id="JAKMXF010000111">
    <property type="protein sequence ID" value="KAI6657698.1"/>
    <property type="molecule type" value="Genomic_DNA"/>
</dbReference>
<dbReference type="Gene3D" id="3.40.30.10">
    <property type="entry name" value="Glutaredoxin"/>
    <property type="match status" value="1"/>
</dbReference>